<keyword evidence="3" id="KW-0175">Coiled coil</keyword>
<proteinExistence type="inferred from homology"/>
<dbReference type="GO" id="GO:0007131">
    <property type="term" value="P:reciprocal meiotic recombination"/>
    <property type="evidence" value="ECO:0007669"/>
    <property type="project" value="InterPro"/>
</dbReference>
<reference evidence="7 8" key="2">
    <citation type="submission" date="2016-05" db="EMBL/GenBank/DDBJ databases">
        <title>Lineage-specific infection strategies underlie the spectrum of fungal disease in amphibians.</title>
        <authorList>
            <person name="Cuomo C.A."/>
            <person name="Farrer R.A."/>
            <person name="James T."/>
            <person name="Longcore J."/>
            <person name="Birren B."/>
        </authorList>
    </citation>
    <scope>NUCLEOTIDE SEQUENCE [LARGE SCALE GENOMIC DNA]</scope>
    <source>
        <strain evidence="7 8">JEL423</strain>
    </source>
</reference>
<evidence type="ECO:0000259" key="6">
    <source>
        <dbReference type="Pfam" id="PF03962"/>
    </source>
</evidence>
<comment type="subcellular location">
    <subcellularLocation>
        <location evidence="1 5">Nucleus</location>
    </subcellularLocation>
</comment>
<evidence type="ECO:0000313" key="7">
    <source>
        <dbReference type="EMBL" id="OAJ45022.1"/>
    </source>
</evidence>
<dbReference type="PIRSF" id="PIRSF026991">
    <property type="entry name" value="Mnd1"/>
    <property type="match status" value="1"/>
</dbReference>
<dbReference type="STRING" id="403673.A0A177WYQ1"/>
<protein>
    <recommendedName>
        <fullName evidence="5">Meiotic nuclear division protein 1</fullName>
    </recommendedName>
</protein>
<name>A0A177WYQ1_BATDL</name>
<organism evidence="7 8">
    <name type="scientific">Batrachochytrium dendrobatidis (strain JEL423)</name>
    <dbReference type="NCBI Taxonomy" id="403673"/>
    <lineage>
        <taxon>Eukaryota</taxon>
        <taxon>Fungi</taxon>
        <taxon>Fungi incertae sedis</taxon>
        <taxon>Chytridiomycota</taxon>
        <taxon>Chytridiomycota incertae sedis</taxon>
        <taxon>Chytridiomycetes</taxon>
        <taxon>Rhizophydiales</taxon>
        <taxon>Rhizophydiales incertae sedis</taxon>
        <taxon>Batrachochytrium</taxon>
    </lineage>
</organism>
<dbReference type="AlphaFoldDB" id="A0A177WYQ1"/>
<dbReference type="InterPro" id="IPR040453">
    <property type="entry name" value="Mnd1_HTH"/>
</dbReference>
<dbReference type="EMBL" id="DS022314">
    <property type="protein sequence ID" value="OAJ45022.1"/>
    <property type="molecule type" value="Genomic_DNA"/>
</dbReference>
<dbReference type="eggNOG" id="KOG3433">
    <property type="taxonomic scope" value="Eukaryota"/>
</dbReference>
<feature type="domain" description="Mnd1 HTH" evidence="6">
    <location>
        <begin position="17"/>
        <end position="76"/>
    </location>
</feature>
<evidence type="ECO:0000256" key="3">
    <source>
        <dbReference type="ARBA" id="ARBA00023054"/>
    </source>
</evidence>
<sequence length="173" mass="19645">MAPRTKPLSLDEKRRRMICIFHESKEFYNLKEIEKIAPRSKGIIEKSVKEVLDGLVADGLVTMEKIGSSNYYWSFPGANSHQIRNRLETAKKELKAIHDQEQHTRLAISNALLVRKDTDERTALSTDLAAAQIRNTELVAKVAQFQDADPEVMRTKEQGIQVAKEAANRWTGI</sequence>
<dbReference type="Proteomes" id="UP000077115">
    <property type="component" value="Unassembled WGS sequence"/>
</dbReference>
<comment type="function">
    <text evidence="5">Required for proper homologous chromosome pairing and efficient cross-over and intragenic recombination during meiosis.</text>
</comment>
<dbReference type="InterPro" id="IPR036390">
    <property type="entry name" value="WH_DNA-bd_sf"/>
</dbReference>
<dbReference type="GO" id="GO:0003690">
    <property type="term" value="F:double-stranded DNA binding"/>
    <property type="evidence" value="ECO:0007669"/>
    <property type="project" value="InterPro"/>
</dbReference>
<keyword evidence="4 5" id="KW-0539">Nucleus</keyword>
<evidence type="ECO:0000313" key="8">
    <source>
        <dbReference type="Proteomes" id="UP000077115"/>
    </source>
</evidence>
<comment type="similarity">
    <text evidence="2 5">Belongs to the MND1 family.</text>
</comment>
<dbReference type="InterPro" id="IPR005647">
    <property type="entry name" value="Mnd1"/>
</dbReference>
<evidence type="ECO:0000256" key="5">
    <source>
        <dbReference type="PIRNR" id="PIRNR026991"/>
    </source>
</evidence>
<evidence type="ECO:0000256" key="1">
    <source>
        <dbReference type="ARBA" id="ARBA00004123"/>
    </source>
</evidence>
<evidence type="ECO:0000256" key="2">
    <source>
        <dbReference type="ARBA" id="ARBA00005981"/>
    </source>
</evidence>
<evidence type="ECO:0000256" key="4">
    <source>
        <dbReference type="ARBA" id="ARBA00023242"/>
    </source>
</evidence>
<dbReference type="OrthoDB" id="273345at2759"/>
<dbReference type="SUPFAM" id="SSF46785">
    <property type="entry name" value="Winged helix' DNA-binding domain"/>
    <property type="match status" value="1"/>
</dbReference>
<dbReference type="GO" id="GO:0005634">
    <property type="term" value="C:nucleus"/>
    <property type="evidence" value="ECO:0007669"/>
    <property type="project" value="UniProtKB-SubCell"/>
</dbReference>
<accession>A0A177WYQ1</accession>
<dbReference type="VEuPathDB" id="FungiDB:BDEG_28190"/>
<gene>
    <name evidence="7" type="ORF">BDEG_28190</name>
</gene>
<reference evidence="7 8" key="1">
    <citation type="submission" date="2006-10" db="EMBL/GenBank/DDBJ databases">
        <title>The Genome Sequence of Batrachochytrium dendrobatidis JEL423.</title>
        <authorList>
            <consortium name="The Broad Institute Genome Sequencing Platform"/>
            <person name="Birren B."/>
            <person name="Lander E."/>
            <person name="Galagan J."/>
            <person name="Cuomo C."/>
            <person name="Devon K."/>
            <person name="Jaffe D."/>
            <person name="Butler J."/>
            <person name="Alvarez P."/>
            <person name="Gnerre S."/>
            <person name="Grabherr M."/>
            <person name="Kleber M."/>
            <person name="Mauceli E."/>
            <person name="Brockman W."/>
            <person name="Young S."/>
            <person name="LaButti K."/>
            <person name="Sykes S."/>
            <person name="DeCaprio D."/>
            <person name="Crawford M."/>
            <person name="Koehrsen M."/>
            <person name="Engels R."/>
            <person name="Montgomery P."/>
            <person name="Pearson M."/>
            <person name="Howarth C."/>
            <person name="Larson L."/>
            <person name="White J."/>
            <person name="O'Leary S."/>
            <person name="Kodira C."/>
            <person name="Zeng Q."/>
            <person name="Yandava C."/>
            <person name="Alvarado L."/>
            <person name="Longcore J."/>
            <person name="James T."/>
        </authorList>
    </citation>
    <scope>NUCLEOTIDE SEQUENCE [LARGE SCALE GENOMIC DNA]</scope>
    <source>
        <strain evidence="7 8">JEL423</strain>
    </source>
</reference>
<dbReference type="Pfam" id="PF03962">
    <property type="entry name" value="Mnd1"/>
    <property type="match status" value="1"/>
</dbReference>